<keyword evidence="5 14" id="KW-0004">4Fe-4S</keyword>
<dbReference type="InterPro" id="IPR007197">
    <property type="entry name" value="rSAM"/>
</dbReference>
<evidence type="ECO:0000256" key="16">
    <source>
        <dbReference type="PIRSR" id="PIRSR000167-2"/>
    </source>
</evidence>
<comment type="catalytic activity">
    <reaction evidence="13 14">
        <text>coproporphyrinogen III + 2 S-adenosyl-L-methionine = protoporphyrinogen IX + 2 5'-deoxyadenosine + 2 L-methionine + 2 CO2</text>
        <dbReference type="Rhea" id="RHEA:15425"/>
        <dbReference type="ChEBI" id="CHEBI:16526"/>
        <dbReference type="ChEBI" id="CHEBI:17319"/>
        <dbReference type="ChEBI" id="CHEBI:57307"/>
        <dbReference type="ChEBI" id="CHEBI:57309"/>
        <dbReference type="ChEBI" id="CHEBI:57844"/>
        <dbReference type="ChEBI" id="CHEBI:59789"/>
        <dbReference type="EC" id="1.3.98.3"/>
    </reaction>
</comment>
<keyword evidence="10 14" id="KW-0408">Iron</keyword>
<dbReference type="Gene3D" id="3.20.20.70">
    <property type="entry name" value="Aldolase class I"/>
    <property type="match status" value="1"/>
</dbReference>
<evidence type="ECO:0000256" key="3">
    <source>
        <dbReference type="ARBA" id="ARBA00005493"/>
    </source>
</evidence>
<dbReference type="PANTHER" id="PTHR13932">
    <property type="entry name" value="COPROPORPHYRINIGEN III OXIDASE"/>
    <property type="match status" value="1"/>
</dbReference>
<keyword evidence="7 14" id="KW-0949">S-adenosyl-L-methionine</keyword>
<dbReference type="PANTHER" id="PTHR13932:SF6">
    <property type="entry name" value="OXYGEN-INDEPENDENT COPROPORPHYRINOGEN III OXIDASE"/>
    <property type="match status" value="1"/>
</dbReference>
<comment type="cofactor">
    <cofactor evidence="14 16">
        <name>[4Fe-4S] cluster</name>
        <dbReference type="ChEBI" id="CHEBI:49883"/>
    </cofactor>
    <text evidence="14 16">Binds 1 [4Fe-4S] cluster. The cluster is coordinated with 3 cysteines and an exchangeable S-adenosyl-L-methionine.</text>
</comment>
<evidence type="ECO:0000313" key="19">
    <source>
        <dbReference type="Proteomes" id="UP000332515"/>
    </source>
</evidence>
<dbReference type="GO" id="GO:0046872">
    <property type="term" value="F:metal ion binding"/>
    <property type="evidence" value="ECO:0007669"/>
    <property type="project" value="UniProtKB-KW"/>
</dbReference>
<comment type="similarity">
    <text evidence="3 14">Belongs to the anaerobic coproporphyrinogen-III oxidase family.</text>
</comment>
<evidence type="ECO:0000256" key="7">
    <source>
        <dbReference type="ARBA" id="ARBA00022691"/>
    </source>
</evidence>
<sequence>MSDEALVRRYAGRAVPRYTSYPTAAEFTAAVGPQDHARWLGRLDPAEPISLYVHVPYCRALCHYCGCHAKMAIREDVFAAYRQRIETEIELVSRHLPGRLKVARLHWGGGTPTILGGEALASIVETLGRHFAFEADFEHAIELDPRRLDRPLAESLAALGINRASFGVQDLDPFVQKAIGRVQPLPVVTRGIDHLHAVGINCINLDLMYGLPGQTEESIEKTCQTVIDLDPDRVAVYGYAHMPARRRNQRLIDPASLPGAEQRFAQAQMVAAIFAAAGYVQIGIDHYARPDDSLAKAVSVGRLHRNFQGYTDDDRPTLIGFGSSAISRLADGYVQNITGNTAYAHKIDAGEMPTARGHRFVGDDLVRARIIEALMCDFKVDLHAVAAGRDYADELALLRPLAADGLVQVNGARVEVTEIGRPFVRLVAAVFDQFRAIEPTRFSRAV</sequence>
<feature type="binding site" evidence="15">
    <location>
        <position position="142"/>
    </location>
    <ligand>
        <name>S-adenosyl-L-methionine</name>
        <dbReference type="ChEBI" id="CHEBI:59789"/>
        <label>1</label>
    </ligand>
</feature>
<accession>A0A6A7Y2M2</accession>
<name>A0A6A7Y2M2_9HYPH</name>
<comment type="pathway">
    <text evidence="2 14">Porphyrin-containing compound metabolism; protoporphyrin-IX biosynthesis; protoporphyrinogen-IX from coproporphyrinogen-III (AdoMet route): step 1/1.</text>
</comment>
<dbReference type="PIRSF" id="PIRSF000167">
    <property type="entry name" value="HemN"/>
    <property type="match status" value="1"/>
</dbReference>
<feature type="binding site" evidence="15">
    <location>
        <position position="169"/>
    </location>
    <ligand>
        <name>S-adenosyl-L-methionine</name>
        <dbReference type="ChEBI" id="CHEBI:59789"/>
        <label>2</label>
    </ligand>
</feature>
<feature type="binding site" evidence="15">
    <location>
        <position position="181"/>
    </location>
    <ligand>
        <name>S-adenosyl-L-methionine</name>
        <dbReference type="ChEBI" id="CHEBI:59789"/>
        <label>2</label>
    </ligand>
</feature>
<evidence type="ECO:0000256" key="5">
    <source>
        <dbReference type="ARBA" id="ARBA00022485"/>
    </source>
</evidence>
<feature type="domain" description="Radical SAM core" evidence="17">
    <location>
        <begin position="43"/>
        <end position="277"/>
    </location>
</feature>
<dbReference type="GO" id="GO:0004109">
    <property type="term" value="F:coproporphyrinogen oxidase activity"/>
    <property type="evidence" value="ECO:0007669"/>
    <property type="project" value="InterPro"/>
</dbReference>
<evidence type="ECO:0000256" key="12">
    <source>
        <dbReference type="ARBA" id="ARBA00023244"/>
    </source>
</evidence>
<evidence type="ECO:0000256" key="11">
    <source>
        <dbReference type="ARBA" id="ARBA00023014"/>
    </source>
</evidence>
<dbReference type="GO" id="GO:0051989">
    <property type="term" value="F:coproporphyrinogen dehydrogenase activity"/>
    <property type="evidence" value="ECO:0007669"/>
    <property type="project" value="UniProtKB-EC"/>
</dbReference>
<dbReference type="InterPro" id="IPR004558">
    <property type="entry name" value="Coprogen_oxidase_HemN"/>
</dbReference>
<dbReference type="EMBL" id="VWNA01000001">
    <property type="protein sequence ID" value="MQT11992.1"/>
    <property type="molecule type" value="Genomic_DNA"/>
</dbReference>
<feature type="binding site" evidence="15">
    <location>
        <position position="206"/>
    </location>
    <ligand>
        <name>S-adenosyl-L-methionine</name>
        <dbReference type="ChEBI" id="CHEBI:59789"/>
        <label>2</label>
    </ligand>
</feature>
<keyword evidence="11 14" id="KW-0411">Iron-sulfur</keyword>
<dbReference type="RefSeq" id="WP_153479320.1">
    <property type="nucleotide sequence ID" value="NZ_VWNA01000001.1"/>
</dbReference>
<keyword evidence="12 14" id="KW-0627">Porphyrin biosynthesis</keyword>
<feature type="binding site" evidence="15">
    <location>
        <position position="240"/>
    </location>
    <ligand>
        <name>S-adenosyl-L-methionine</name>
        <dbReference type="ChEBI" id="CHEBI:59789"/>
        <label>2</label>
    </ligand>
</feature>
<dbReference type="InterPro" id="IPR010723">
    <property type="entry name" value="HemN_C"/>
</dbReference>
<dbReference type="SUPFAM" id="SSF102114">
    <property type="entry name" value="Radical SAM enzymes"/>
    <property type="match status" value="1"/>
</dbReference>
<feature type="binding site" evidence="15">
    <location>
        <begin position="110"/>
        <end position="111"/>
    </location>
    <ligand>
        <name>S-adenosyl-L-methionine</name>
        <dbReference type="ChEBI" id="CHEBI:59789"/>
        <label>2</label>
    </ligand>
</feature>
<keyword evidence="8 14" id="KW-0479">Metal-binding</keyword>
<dbReference type="AlphaFoldDB" id="A0A6A7Y2M2"/>
<dbReference type="InterPro" id="IPR034505">
    <property type="entry name" value="Coproporphyrinogen-III_oxidase"/>
</dbReference>
<comment type="subunit">
    <text evidence="4">Monomer.</text>
</comment>
<dbReference type="Pfam" id="PF06969">
    <property type="entry name" value="HemN_C"/>
    <property type="match status" value="1"/>
</dbReference>
<feature type="binding site" evidence="15">
    <location>
        <position position="109"/>
    </location>
    <ligand>
        <name>S-adenosyl-L-methionine</name>
        <dbReference type="ChEBI" id="CHEBI:59789"/>
        <label>1</label>
    </ligand>
</feature>
<dbReference type="CDD" id="cd01335">
    <property type="entry name" value="Radical_SAM"/>
    <property type="match status" value="1"/>
</dbReference>
<evidence type="ECO:0000256" key="6">
    <source>
        <dbReference type="ARBA" id="ARBA00022490"/>
    </source>
</evidence>
<dbReference type="GO" id="GO:0006782">
    <property type="term" value="P:protoporphyrinogen IX biosynthetic process"/>
    <property type="evidence" value="ECO:0007669"/>
    <property type="project" value="UniProtKB-UniPathway"/>
</dbReference>
<dbReference type="EC" id="1.3.98.3" evidence="14"/>
<evidence type="ECO:0000256" key="15">
    <source>
        <dbReference type="PIRSR" id="PIRSR000167-1"/>
    </source>
</evidence>
<dbReference type="UniPathway" id="UPA00251">
    <property type="reaction ID" value="UER00323"/>
</dbReference>
<feature type="binding site" evidence="15">
    <location>
        <position position="326"/>
    </location>
    <ligand>
        <name>S-adenosyl-L-methionine</name>
        <dbReference type="ChEBI" id="CHEBI:59789"/>
        <label>1</label>
    </ligand>
</feature>
<feature type="binding site" evidence="16">
    <location>
        <position position="62"/>
    </location>
    <ligand>
        <name>[4Fe-4S] cluster</name>
        <dbReference type="ChEBI" id="CHEBI:49883"/>
        <note>4Fe-4S-S-AdoMet</note>
    </ligand>
</feature>
<evidence type="ECO:0000259" key="17">
    <source>
        <dbReference type="PROSITE" id="PS51918"/>
    </source>
</evidence>
<dbReference type="GO" id="GO:0005737">
    <property type="term" value="C:cytoplasm"/>
    <property type="evidence" value="ECO:0007669"/>
    <property type="project" value="UniProtKB-SubCell"/>
</dbReference>
<dbReference type="Proteomes" id="UP000332515">
    <property type="component" value="Unassembled WGS sequence"/>
</dbReference>
<evidence type="ECO:0000313" key="18">
    <source>
        <dbReference type="EMBL" id="MQT11992.1"/>
    </source>
</evidence>
<dbReference type="InterPro" id="IPR058240">
    <property type="entry name" value="rSAM_sf"/>
</dbReference>
<dbReference type="PROSITE" id="PS51918">
    <property type="entry name" value="RADICAL_SAM"/>
    <property type="match status" value="1"/>
</dbReference>
<dbReference type="GO" id="GO:0051539">
    <property type="term" value="F:4 iron, 4 sulfur cluster binding"/>
    <property type="evidence" value="ECO:0007669"/>
    <property type="project" value="UniProtKB-KW"/>
</dbReference>
<feature type="binding site" evidence="16">
    <location>
        <position position="65"/>
    </location>
    <ligand>
        <name>[4Fe-4S] cluster</name>
        <dbReference type="ChEBI" id="CHEBI:49883"/>
        <note>4Fe-4S-S-AdoMet</note>
    </ligand>
</feature>
<keyword evidence="9 14" id="KW-0560">Oxidoreductase</keyword>
<feature type="binding site" evidence="16">
    <location>
        <position position="58"/>
    </location>
    <ligand>
        <name>[4Fe-4S] cluster</name>
        <dbReference type="ChEBI" id="CHEBI:49883"/>
        <note>4Fe-4S-S-AdoMet</note>
    </ligand>
</feature>
<feature type="binding site" evidence="15">
    <location>
        <position position="52"/>
    </location>
    <ligand>
        <name>S-adenosyl-L-methionine</name>
        <dbReference type="ChEBI" id="CHEBI:59789"/>
        <label>1</label>
    </ligand>
</feature>
<organism evidence="18 19">
    <name type="scientific">Segnochrobactrum spirostomi</name>
    <dbReference type="NCBI Taxonomy" id="2608987"/>
    <lineage>
        <taxon>Bacteria</taxon>
        <taxon>Pseudomonadati</taxon>
        <taxon>Pseudomonadota</taxon>
        <taxon>Alphaproteobacteria</taxon>
        <taxon>Hyphomicrobiales</taxon>
        <taxon>Segnochrobactraceae</taxon>
        <taxon>Segnochrobactrum</taxon>
    </lineage>
</organism>
<dbReference type="InterPro" id="IPR013785">
    <property type="entry name" value="Aldolase_TIM"/>
</dbReference>
<dbReference type="InterPro" id="IPR006638">
    <property type="entry name" value="Elp3/MiaA/NifB-like_rSAM"/>
</dbReference>
<gene>
    <name evidence="18" type="primary">hemN</name>
    <name evidence="18" type="ORF">F0357_04770</name>
</gene>
<keyword evidence="19" id="KW-1185">Reference proteome</keyword>
<dbReference type="Gene3D" id="1.10.10.920">
    <property type="match status" value="1"/>
</dbReference>
<evidence type="ECO:0000256" key="13">
    <source>
        <dbReference type="ARBA" id="ARBA00048321"/>
    </source>
</evidence>
<reference evidence="18 19" key="1">
    <citation type="submission" date="2019-09" db="EMBL/GenBank/DDBJ databases">
        <title>Segnochrobactrum spirostomi gen. nov., sp. nov., isolated from the ciliate Spirostomum cf. yagiui and description of a novel family, Segnochrobactraceae fam. nov. within the order Rhizobiales of the class Alphaproteobacteria.</title>
        <authorList>
            <person name="Akter S."/>
            <person name="Shazib S.U.A."/>
            <person name="Shin M.K."/>
        </authorList>
    </citation>
    <scope>NUCLEOTIDE SEQUENCE [LARGE SCALE GENOMIC DNA]</scope>
    <source>
        <strain evidence="18 19">Sp-1</strain>
    </source>
</reference>
<evidence type="ECO:0000256" key="14">
    <source>
        <dbReference type="PIRNR" id="PIRNR000167"/>
    </source>
</evidence>
<proteinExistence type="inferred from homology"/>
<protein>
    <recommendedName>
        <fullName evidence="14">Coproporphyrinogen-III oxidase</fullName>
        <ecNumber evidence="14">1.3.98.3</ecNumber>
    </recommendedName>
</protein>
<keyword evidence="6 14" id="KW-0963">Cytoplasm</keyword>
<comment type="caution">
    <text evidence="18">The sequence shown here is derived from an EMBL/GenBank/DDBJ whole genome shotgun (WGS) entry which is preliminary data.</text>
</comment>
<dbReference type="Pfam" id="PF04055">
    <property type="entry name" value="Radical_SAM"/>
    <property type="match status" value="1"/>
</dbReference>
<dbReference type="SMART" id="SM00729">
    <property type="entry name" value="Elp3"/>
    <property type="match status" value="1"/>
</dbReference>
<evidence type="ECO:0000256" key="10">
    <source>
        <dbReference type="ARBA" id="ARBA00023004"/>
    </source>
</evidence>
<evidence type="ECO:0000256" key="2">
    <source>
        <dbReference type="ARBA" id="ARBA00004785"/>
    </source>
</evidence>
<dbReference type="SFLD" id="SFLDG01065">
    <property type="entry name" value="anaerobic_coproporphyrinogen-I"/>
    <property type="match status" value="1"/>
</dbReference>
<evidence type="ECO:0000256" key="4">
    <source>
        <dbReference type="ARBA" id="ARBA00011245"/>
    </source>
</evidence>
<feature type="binding site" evidence="15">
    <location>
        <begin position="64"/>
        <end position="66"/>
    </location>
    <ligand>
        <name>S-adenosyl-L-methionine</name>
        <dbReference type="ChEBI" id="CHEBI:59789"/>
        <label>2</label>
    </ligand>
</feature>
<evidence type="ECO:0000256" key="8">
    <source>
        <dbReference type="ARBA" id="ARBA00022723"/>
    </source>
</evidence>
<comment type="subcellular location">
    <subcellularLocation>
        <location evidence="1 14">Cytoplasm</location>
    </subcellularLocation>
</comment>
<evidence type="ECO:0000256" key="1">
    <source>
        <dbReference type="ARBA" id="ARBA00004496"/>
    </source>
</evidence>
<dbReference type="NCBIfam" id="TIGR00538">
    <property type="entry name" value="hemN"/>
    <property type="match status" value="1"/>
</dbReference>
<dbReference type="SFLD" id="SFLDS00029">
    <property type="entry name" value="Radical_SAM"/>
    <property type="match status" value="1"/>
</dbReference>
<evidence type="ECO:0000256" key="9">
    <source>
        <dbReference type="ARBA" id="ARBA00023002"/>
    </source>
</evidence>